<reference evidence="14 15" key="1">
    <citation type="journal article" date="2011" name="Cell">
        <title>The monarch butterfly genome yields insights into long-distance migration.</title>
        <authorList>
            <person name="Zhan S."/>
            <person name="Merlin C."/>
            <person name="Boore J.L."/>
            <person name="Reppert S.M."/>
        </authorList>
    </citation>
    <scope>NUCLEOTIDE SEQUENCE [LARGE SCALE GENOMIC DNA]</scope>
    <source>
        <strain evidence="14">F-2</strain>
    </source>
</reference>
<dbReference type="AlphaFoldDB" id="A0A212F0C5"/>
<evidence type="ECO:0000256" key="3">
    <source>
        <dbReference type="ARBA" id="ARBA00004496"/>
    </source>
</evidence>
<dbReference type="GO" id="GO:0005829">
    <property type="term" value="C:cytosol"/>
    <property type="evidence" value="ECO:0007669"/>
    <property type="project" value="TreeGrafter"/>
</dbReference>
<evidence type="ECO:0000259" key="13">
    <source>
        <dbReference type="PROSITE" id="PS51398"/>
    </source>
</evidence>
<dbReference type="Proteomes" id="UP000007151">
    <property type="component" value="Unassembled WGS sequence"/>
</dbReference>
<comment type="caution">
    <text evidence="14">The sequence shown here is derived from an EMBL/GenBank/DDBJ whole genome shotgun (WGS) entry which is preliminary data.</text>
</comment>
<evidence type="ECO:0000256" key="7">
    <source>
        <dbReference type="ARBA" id="ARBA00022490"/>
    </source>
</evidence>
<dbReference type="Gene3D" id="2.20.25.10">
    <property type="match status" value="1"/>
</dbReference>
<dbReference type="STRING" id="278856.A0A212F0C5"/>
<dbReference type="GO" id="GO:0006516">
    <property type="term" value="P:glycoprotein catabolic process"/>
    <property type="evidence" value="ECO:0007669"/>
    <property type="project" value="InterPro"/>
</dbReference>
<evidence type="ECO:0000256" key="9">
    <source>
        <dbReference type="ARBA" id="ARBA00022801"/>
    </source>
</evidence>
<dbReference type="InterPro" id="IPR050883">
    <property type="entry name" value="PNGase"/>
</dbReference>
<organism evidence="14 15">
    <name type="scientific">Danaus plexippus plexippus</name>
    <dbReference type="NCBI Taxonomy" id="278856"/>
    <lineage>
        <taxon>Eukaryota</taxon>
        <taxon>Metazoa</taxon>
        <taxon>Ecdysozoa</taxon>
        <taxon>Arthropoda</taxon>
        <taxon>Hexapoda</taxon>
        <taxon>Insecta</taxon>
        <taxon>Pterygota</taxon>
        <taxon>Neoptera</taxon>
        <taxon>Endopterygota</taxon>
        <taxon>Lepidoptera</taxon>
        <taxon>Glossata</taxon>
        <taxon>Ditrysia</taxon>
        <taxon>Papilionoidea</taxon>
        <taxon>Nymphalidae</taxon>
        <taxon>Danainae</taxon>
        <taxon>Danaini</taxon>
        <taxon>Danaina</taxon>
        <taxon>Danaus</taxon>
        <taxon>Danaus</taxon>
    </lineage>
</organism>
<keyword evidence="7" id="KW-0963">Cytoplasm</keyword>
<keyword evidence="15" id="KW-1185">Reference proteome</keyword>
<evidence type="ECO:0000313" key="14">
    <source>
        <dbReference type="EMBL" id="OWR47151.1"/>
    </source>
</evidence>
<evidence type="ECO:0000256" key="5">
    <source>
        <dbReference type="ARBA" id="ARBA00012158"/>
    </source>
</evidence>
<dbReference type="InterPro" id="IPR036339">
    <property type="entry name" value="PUB-like_dom_sf"/>
</dbReference>
<dbReference type="KEGG" id="dpl:KGM_209212"/>
<sequence>MEDMARLALVEQSVKDENQYRKILFDLLDHISNILDNPHDYDLRTIKSDILEKVLDCEAFADYLKYIGFQMGQKEIMFPREQTLSKLRIAQAALERKIGFCCGNLNKTVTVTDNKKTSKPKLTEANILVTNNSFLLRIQSVFNDMIRYEDEELQQRAREHIPLVTLQLMALDRMREHQKKIKMGEIKDQDMSFDMALLMELIVWFKNKFFTWVDQPACDKCGGATSLVSVSSVKTDLETCRAELYKCSCGRDVLFPRYNNPITLLRTRRGRCGEWANCFTLMCRALGYDTRYVYDTTDHVWCEVFDQDSQRWLHVDPCEGCLNAPLMYEHGWGKSLTYIIAVSRDDLQDVTWRYSSHHKALLQRRDEVSEADLVLAILALRDHRHDQASELVQLATLSYVLSVSPARRRYLVIRTLKELVELMVERKPGEMESHGRISGSKAWRMERGETGARKHAFILTEPGDHCVQYRTSSDTYRVLLNNVQRDEIKSWRGGVFHSENMFRKLETDWQQTYLAREEGENTGSISWKLMVEGDLVISSVAMDVTTAQYEDGRIEWTYEVDHQPPRTFSLNAGRWQVDGRWSSCEVRARLVGGKGVVAWQHAQIARQHTSDDKPALSLLATVVPR</sequence>
<dbReference type="InterPro" id="IPR038765">
    <property type="entry name" value="Papain-like_cys_pep_sf"/>
</dbReference>
<evidence type="ECO:0000256" key="2">
    <source>
        <dbReference type="ARBA" id="ARBA00001947"/>
    </source>
</evidence>
<dbReference type="GO" id="GO:0000224">
    <property type="term" value="F:peptide-N4-(N-acetyl-beta-glucosaminyl)asparagine amidase activity"/>
    <property type="evidence" value="ECO:0007669"/>
    <property type="project" value="UniProtKB-EC"/>
</dbReference>
<dbReference type="InterPro" id="IPR002931">
    <property type="entry name" value="Transglutaminase-like"/>
</dbReference>
<comment type="subcellular location">
    <subcellularLocation>
        <location evidence="3">Cytoplasm</location>
    </subcellularLocation>
</comment>
<dbReference type="Gene3D" id="2.60.120.1020">
    <property type="entry name" value="Peptide N glycanase, PAW domain"/>
    <property type="match status" value="1"/>
</dbReference>
<dbReference type="GO" id="GO:0005634">
    <property type="term" value="C:nucleus"/>
    <property type="evidence" value="ECO:0007669"/>
    <property type="project" value="TreeGrafter"/>
</dbReference>
<dbReference type="Gene3D" id="3.10.620.30">
    <property type="match status" value="1"/>
</dbReference>
<dbReference type="EMBL" id="AGBW02011140">
    <property type="protein sequence ID" value="OWR47151.1"/>
    <property type="molecule type" value="Genomic_DNA"/>
</dbReference>
<comment type="similarity">
    <text evidence="4 12">Belongs to the transglutaminase-like superfamily. PNGase family.</text>
</comment>
<dbReference type="InterPro" id="IPR006588">
    <property type="entry name" value="Peptide_N_glycanase_PAW_dom"/>
</dbReference>
<dbReference type="GO" id="GO:0046872">
    <property type="term" value="F:metal ion binding"/>
    <property type="evidence" value="ECO:0007669"/>
    <property type="project" value="UniProtKB-KW"/>
</dbReference>
<protein>
    <recommendedName>
        <fullName evidence="6">Peptide-N(4)-(N-acetyl-beta-glucosaminyl)asparagine amidase</fullName>
        <ecNumber evidence="5">3.5.1.52</ecNumber>
    </recommendedName>
    <alternativeName>
        <fullName evidence="11">Peptide:N-glycanase</fullName>
    </alternativeName>
</protein>
<dbReference type="InterPro" id="IPR038680">
    <property type="entry name" value="PAW_sf"/>
</dbReference>
<comment type="cofactor">
    <cofactor evidence="2">
        <name>Zn(2+)</name>
        <dbReference type="ChEBI" id="CHEBI:29105"/>
    </cofactor>
</comment>
<dbReference type="PANTHER" id="PTHR12143">
    <property type="entry name" value="PEPTIDE N-GLYCANASE PNGASE -RELATED"/>
    <property type="match status" value="1"/>
</dbReference>
<dbReference type="SUPFAM" id="SSF54001">
    <property type="entry name" value="Cysteine proteinases"/>
    <property type="match status" value="1"/>
</dbReference>
<dbReference type="eggNOG" id="KOG0909">
    <property type="taxonomic scope" value="Eukaryota"/>
</dbReference>
<dbReference type="PROSITE" id="PS51398">
    <property type="entry name" value="PAW"/>
    <property type="match status" value="1"/>
</dbReference>
<name>A0A212F0C5_DANPL</name>
<evidence type="ECO:0000256" key="8">
    <source>
        <dbReference type="ARBA" id="ARBA00022723"/>
    </source>
</evidence>
<dbReference type="SMART" id="SM00460">
    <property type="entry name" value="TGc"/>
    <property type="match status" value="1"/>
</dbReference>
<comment type="catalytic activity">
    <reaction evidence="1">
        <text>Hydrolysis of an N(4)-(acetyl-beta-D-glucosaminyl)asparagine residue in which the glucosamine residue may be further glycosylated, to yield a (substituted) N-acetyl-beta-D-glucosaminylamine and a peptide containing an aspartate residue.</text>
        <dbReference type="EC" id="3.5.1.52"/>
    </reaction>
</comment>
<evidence type="ECO:0000256" key="4">
    <source>
        <dbReference type="ARBA" id="ARBA00009390"/>
    </source>
</evidence>
<feature type="domain" description="PAW" evidence="13">
    <location>
        <begin position="432"/>
        <end position="625"/>
    </location>
</feature>
<dbReference type="FunCoup" id="A0A212F0C5">
    <property type="interactions" value="2055"/>
</dbReference>
<keyword evidence="10" id="KW-0862">Zinc</keyword>
<proteinExistence type="inferred from homology"/>
<gene>
    <name evidence="14" type="ORF">KGM_209212</name>
</gene>
<evidence type="ECO:0000256" key="6">
    <source>
        <dbReference type="ARBA" id="ARBA00018546"/>
    </source>
</evidence>
<evidence type="ECO:0000256" key="12">
    <source>
        <dbReference type="PROSITE-ProRule" id="PRU00731"/>
    </source>
</evidence>
<dbReference type="Pfam" id="PF01841">
    <property type="entry name" value="Transglut_core"/>
    <property type="match status" value="1"/>
</dbReference>
<dbReference type="PANTHER" id="PTHR12143:SF19">
    <property type="entry name" value="PEPTIDE-N(4)-(N-ACETYL-BETA-GLUCOSAMINYL)ASPARAGINE AMIDASE"/>
    <property type="match status" value="1"/>
</dbReference>
<keyword evidence="9" id="KW-0378">Hydrolase</keyword>
<accession>A0A212F0C5</accession>
<dbReference type="SUPFAM" id="SSF49785">
    <property type="entry name" value="Galactose-binding domain-like"/>
    <property type="match status" value="1"/>
</dbReference>
<evidence type="ECO:0000313" key="15">
    <source>
        <dbReference type="Proteomes" id="UP000007151"/>
    </source>
</evidence>
<dbReference type="SUPFAM" id="SSF143503">
    <property type="entry name" value="PUG domain-like"/>
    <property type="match status" value="1"/>
</dbReference>
<dbReference type="EC" id="3.5.1.52" evidence="5"/>
<dbReference type="Pfam" id="PF04721">
    <property type="entry name" value="PAW"/>
    <property type="match status" value="1"/>
</dbReference>
<evidence type="ECO:0000256" key="10">
    <source>
        <dbReference type="ARBA" id="ARBA00022833"/>
    </source>
</evidence>
<evidence type="ECO:0000256" key="11">
    <source>
        <dbReference type="ARBA" id="ARBA00032901"/>
    </source>
</evidence>
<keyword evidence="8" id="KW-0479">Metal-binding</keyword>
<dbReference type="Gene3D" id="1.20.58.2190">
    <property type="match status" value="1"/>
</dbReference>
<evidence type="ECO:0000256" key="1">
    <source>
        <dbReference type="ARBA" id="ARBA00001650"/>
    </source>
</evidence>
<dbReference type="InterPro" id="IPR008979">
    <property type="entry name" value="Galactose-bd-like_sf"/>
</dbReference>
<dbReference type="InParanoid" id="A0A212F0C5"/>